<gene>
    <name evidence="3" type="ORF">SAMN04488498_112119</name>
</gene>
<dbReference type="InterPro" id="IPR010982">
    <property type="entry name" value="Lambda_DNA-bd_dom_sf"/>
</dbReference>
<dbReference type="AlphaFoldDB" id="A0A1I4CCL9"/>
<organism evidence="3 4">
    <name type="scientific">Neomesorhizobium albiziae</name>
    <dbReference type="NCBI Taxonomy" id="335020"/>
    <lineage>
        <taxon>Bacteria</taxon>
        <taxon>Pseudomonadati</taxon>
        <taxon>Pseudomonadota</taxon>
        <taxon>Alphaproteobacteria</taxon>
        <taxon>Hyphomicrobiales</taxon>
        <taxon>Phyllobacteriaceae</taxon>
        <taxon>Neomesorhizobium</taxon>
    </lineage>
</organism>
<evidence type="ECO:0000259" key="2">
    <source>
        <dbReference type="PROSITE" id="PS50943"/>
    </source>
</evidence>
<proteinExistence type="predicted"/>
<evidence type="ECO:0000313" key="4">
    <source>
        <dbReference type="Proteomes" id="UP000323300"/>
    </source>
</evidence>
<dbReference type="SUPFAM" id="SSF47413">
    <property type="entry name" value="lambda repressor-like DNA-binding domains"/>
    <property type="match status" value="1"/>
</dbReference>
<accession>A0A1I4CCL9</accession>
<feature type="domain" description="HTH cro/C1-type" evidence="2">
    <location>
        <begin position="78"/>
        <end position="118"/>
    </location>
</feature>
<dbReference type="CDD" id="cd00093">
    <property type="entry name" value="HTH_XRE"/>
    <property type="match status" value="1"/>
</dbReference>
<evidence type="ECO:0000313" key="3">
    <source>
        <dbReference type="EMBL" id="SFK78057.1"/>
    </source>
</evidence>
<feature type="compositionally biased region" description="Polar residues" evidence="1">
    <location>
        <begin position="134"/>
        <end position="146"/>
    </location>
</feature>
<dbReference type="EMBL" id="FOSL01000012">
    <property type="protein sequence ID" value="SFK78057.1"/>
    <property type="molecule type" value="Genomic_DNA"/>
</dbReference>
<evidence type="ECO:0000256" key="1">
    <source>
        <dbReference type="SAM" id="MobiDB-lite"/>
    </source>
</evidence>
<dbReference type="PROSITE" id="PS50943">
    <property type="entry name" value="HTH_CROC1"/>
    <property type="match status" value="1"/>
</dbReference>
<dbReference type="RefSeq" id="WP_149761909.1">
    <property type="nucleotide sequence ID" value="NZ_BSPE01000004.1"/>
</dbReference>
<keyword evidence="4" id="KW-1185">Reference proteome</keyword>
<dbReference type="InterPro" id="IPR001387">
    <property type="entry name" value="Cro/C1-type_HTH"/>
</dbReference>
<feature type="region of interest" description="Disordered" evidence="1">
    <location>
        <begin position="123"/>
        <end position="146"/>
    </location>
</feature>
<dbReference type="Proteomes" id="UP000323300">
    <property type="component" value="Unassembled WGS sequence"/>
</dbReference>
<sequence>MKLDVQYIDHASARERLVILPERQFRVLELAAANGLAALKKNREDVFTLPAAIERRILAGENPVRAIRQWRGFSGRFLAKLVGITPSMLSQIECTGKTGSTRTFKAIAEALCVPVDMIFPKEAPSAQDAGDKTAASQNSTPGLPRS</sequence>
<protein>
    <recommendedName>
        <fullName evidence="2">HTH cro/C1-type domain-containing protein</fullName>
    </recommendedName>
</protein>
<dbReference type="GO" id="GO:0003677">
    <property type="term" value="F:DNA binding"/>
    <property type="evidence" value="ECO:0007669"/>
    <property type="project" value="InterPro"/>
</dbReference>
<name>A0A1I4CCL9_9HYPH</name>
<reference evidence="3 4" key="1">
    <citation type="submission" date="2016-10" db="EMBL/GenBank/DDBJ databases">
        <authorList>
            <person name="Varghese N."/>
            <person name="Submissions S."/>
        </authorList>
    </citation>
    <scope>NUCLEOTIDE SEQUENCE [LARGE SCALE GENOMIC DNA]</scope>
    <source>
        <strain evidence="3 4">DSM 21822</strain>
    </source>
</reference>
<dbReference type="Gene3D" id="1.10.260.40">
    <property type="entry name" value="lambda repressor-like DNA-binding domains"/>
    <property type="match status" value="1"/>
</dbReference>
<dbReference type="Pfam" id="PF01381">
    <property type="entry name" value="HTH_3"/>
    <property type="match status" value="1"/>
</dbReference>
<dbReference type="OrthoDB" id="407979at2"/>